<keyword evidence="4" id="KW-1185">Reference proteome</keyword>
<protein>
    <submittedName>
        <fullName evidence="3">NTPase</fullName>
    </submittedName>
</protein>
<dbReference type="RefSeq" id="WP_034421032.1">
    <property type="nucleotide sequence ID" value="NZ_CP045798.1"/>
</dbReference>
<sequence length="656" mass="73512">MNLWPDHETNIDLLGFSYIADAVANLASADHLLPATIGVFGDWGSGKSSLISMVRQKLEKNERTLVLDFNGWLFEGYDDAKSALMGTIIDEILSHQTPSKKVKTLAVNLLRRVNWFRVAGTVMRHSVKYGTALLTGGPAGVGLIAGLDAKQALEKASEKISDVKEEELNKLFESETAHNLRRGIREFRKDFESLLSESNIEKLVVIIDDLDRCLPDTIIETLEAIKLFLFVPRTAFIIGADERLVEYAVKQRFPEFQGNKSEVGKDYLEKLIQYPVRVPPLGRAEMETYISLLFTEASGLDSDLITKTRTKALECIGTDLELSFGIEEAQGVIGELSKELQESLAISARIAPLLARGLNGNPRQCKRFLNTFVLRLEMARLRGITLEQRVLVKLMLLERFRPESFKQLARWQAAQGGRPQQLKNAELFLEAEKEYCQPSVEARDEARDKHGVSETEKGATGKEPEKSPQQLDTDMQAWLSDPVLKEWIEFEPRLRDTDLRPYFFFSRDLLGAISGSAQRMSRQAQEILAKILNESEAVRRTALKNAAQLSEMDAASVLEGISSRVRQEEDYGADASAFQRLFDWGEARPELLGQIVTILNGLPEESLPMFTPIKLVNICNETPTAPAAWQLITRWADSSANTKLKKAAVSALKKKE</sequence>
<dbReference type="AlphaFoldDB" id="A0A7G6E6R1"/>
<feature type="domain" description="KAP NTPase" evidence="2">
    <location>
        <begin position="19"/>
        <end position="375"/>
    </location>
</feature>
<dbReference type="SUPFAM" id="SSF52540">
    <property type="entry name" value="P-loop containing nucleoside triphosphate hydrolases"/>
    <property type="match status" value="1"/>
</dbReference>
<dbReference type="InterPro" id="IPR027417">
    <property type="entry name" value="P-loop_NTPase"/>
</dbReference>
<feature type="region of interest" description="Disordered" evidence="1">
    <location>
        <begin position="440"/>
        <end position="470"/>
    </location>
</feature>
<evidence type="ECO:0000259" key="2">
    <source>
        <dbReference type="Pfam" id="PF07693"/>
    </source>
</evidence>
<dbReference type="Pfam" id="PF07693">
    <property type="entry name" value="KAP_NTPase"/>
    <property type="match status" value="1"/>
</dbReference>
<evidence type="ECO:0000256" key="1">
    <source>
        <dbReference type="SAM" id="MobiDB-lite"/>
    </source>
</evidence>
<organism evidence="3 4">
    <name type="scientific">Thermanaerosceptrum fracticalcis</name>
    <dbReference type="NCBI Taxonomy" id="1712410"/>
    <lineage>
        <taxon>Bacteria</taxon>
        <taxon>Bacillati</taxon>
        <taxon>Bacillota</taxon>
        <taxon>Clostridia</taxon>
        <taxon>Eubacteriales</taxon>
        <taxon>Peptococcaceae</taxon>
        <taxon>Thermanaerosceptrum</taxon>
    </lineage>
</organism>
<feature type="compositionally biased region" description="Basic and acidic residues" evidence="1">
    <location>
        <begin position="440"/>
        <end position="466"/>
    </location>
</feature>
<evidence type="ECO:0000313" key="3">
    <source>
        <dbReference type="EMBL" id="QNB47765.1"/>
    </source>
</evidence>
<dbReference type="InterPro" id="IPR011646">
    <property type="entry name" value="KAP_P-loop"/>
</dbReference>
<dbReference type="PANTHER" id="PTHR22674:SF6">
    <property type="entry name" value="NTPASE KAP FAMILY P-LOOP DOMAIN-CONTAINING PROTEIN 1"/>
    <property type="match status" value="1"/>
</dbReference>
<dbReference type="InterPro" id="IPR052754">
    <property type="entry name" value="NTPase_KAP_P-loop"/>
</dbReference>
<gene>
    <name evidence="3" type="ORF">BR63_16695</name>
</gene>
<accession>A0A7G6E6R1</accession>
<reference evidence="3 4" key="1">
    <citation type="journal article" date="2019" name="Front. Microbiol.">
        <title>Thermoanaerosceptrum fracticalcis gen. nov. sp. nov., a Novel Fumarate-Fermenting Microorganism From a Deep Fractured Carbonate Aquifer of the US Great Basin.</title>
        <authorList>
            <person name="Hamilton-Brehm S.D."/>
            <person name="Stewart L.E."/>
            <person name="Zavarin M."/>
            <person name="Caldwell M."/>
            <person name="Lawson P.A."/>
            <person name="Onstott T.C."/>
            <person name="Grzymski J."/>
            <person name="Neveux I."/>
            <person name="Lollar B.S."/>
            <person name="Russell C.E."/>
            <person name="Moser D.P."/>
        </authorList>
    </citation>
    <scope>NUCLEOTIDE SEQUENCE [LARGE SCALE GENOMIC DNA]</scope>
    <source>
        <strain evidence="3 4">DRI-13</strain>
    </source>
</reference>
<name>A0A7G6E6R1_THEFR</name>
<dbReference type="Proteomes" id="UP000515847">
    <property type="component" value="Chromosome"/>
</dbReference>
<dbReference type="KEGG" id="tfr:BR63_16695"/>
<dbReference type="EMBL" id="CP045798">
    <property type="protein sequence ID" value="QNB47765.1"/>
    <property type="molecule type" value="Genomic_DNA"/>
</dbReference>
<evidence type="ECO:0000313" key="4">
    <source>
        <dbReference type="Proteomes" id="UP000515847"/>
    </source>
</evidence>
<proteinExistence type="predicted"/>
<dbReference type="Gene3D" id="3.40.50.300">
    <property type="entry name" value="P-loop containing nucleotide triphosphate hydrolases"/>
    <property type="match status" value="1"/>
</dbReference>
<dbReference type="PANTHER" id="PTHR22674">
    <property type="entry name" value="NTPASE, KAP FAMILY P-LOOP DOMAIN-CONTAINING 1"/>
    <property type="match status" value="1"/>
</dbReference>
<dbReference type="OrthoDB" id="88903at2"/>